<reference evidence="2" key="1">
    <citation type="journal article" date="2014" name="Front. Microbiol.">
        <title>High frequency of phylogenetically diverse reductive dehalogenase-homologous genes in deep subseafloor sedimentary metagenomes.</title>
        <authorList>
            <person name="Kawai M."/>
            <person name="Futagami T."/>
            <person name="Toyoda A."/>
            <person name="Takaki Y."/>
            <person name="Nishi S."/>
            <person name="Hori S."/>
            <person name="Arai W."/>
            <person name="Tsubouchi T."/>
            <person name="Morono Y."/>
            <person name="Uchiyama I."/>
            <person name="Ito T."/>
            <person name="Fujiyama A."/>
            <person name="Inagaki F."/>
            <person name="Takami H."/>
        </authorList>
    </citation>
    <scope>NUCLEOTIDE SEQUENCE</scope>
    <source>
        <strain evidence="2">Expedition CK06-06</strain>
    </source>
</reference>
<dbReference type="Gene3D" id="2.60.40.1080">
    <property type="match status" value="1"/>
</dbReference>
<dbReference type="AlphaFoldDB" id="X1JLV4"/>
<dbReference type="InterPro" id="IPR003343">
    <property type="entry name" value="Big_2"/>
</dbReference>
<dbReference type="InterPro" id="IPR008964">
    <property type="entry name" value="Invasin/intimin_cell_adhesion"/>
</dbReference>
<sequence>MYDYISPNKNFLILLISLILSSLLLAGCWEYPYPPTPPTTPTPPVLPTYLTEIVVQPDTMDLEEGESQYIISVTAYYSDSSTTNIPLTNCSYYIYNPSCATANSSGLITGVSTGTAAILVTYIEGTLSKTDTIIVTV</sequence>
<accession>X1JLV4</accession>
<feature type="non-terminal residue" evidence="2">
    <location>
        <position position="137"/>
    </location>
</feature>
<dbReference type="SUPFAM" id="SSF49373">
    <property type="entry name" value="Invasin/intimin cell-adhesion fragments"/>
    <property type="match status" value="1"/>
</dbReference>
<proteinExistence type="predicted"/>
<comment type="caution">
    <text evidence="2">The sequence shown here is derived from an EMBL/GenBank/DDBJ whole genome shotgun (WGS) entry which is preliminary data.</text>
</comment>
<feature type="domain" description="BIG2" evidence="1">
    <location>
        <begin position="51"/>
        <end position="132"/>
    </location>
</feature>
<dbReference type="EMBL" id="BARU01044894">
    <property type="protein sequence ID" value="GAH82440.1"/>
    <property type="molecule type" value="Genomic_DNA"/>
</dbReference>
<evidence type="ECO:0000259" key="1">
    <source>
        <dbReference type="Pfam" id="PF02368"/>
    </source>
</evidence>
<gene>
    <name evidence="2" type="ORF">S03H2_68316</name>
</gene>
<name>X1JLV4_9ZZZZ</name>
<dbReference type="Pfam" id="PF02368">
    <property type="entry name" value="Big_2"/>
    <property type="match status" value="1"/>
</dbReference>
<protein>
    <recommendedName>
        <fullName evidence="1">BIG2 domain-containing protein</fullName>
    </recommendedName>
</protein>
<evidence type="ECO:0000313" key="2">
    <source>
        <dbReference type="EMBL" id="GAH82440.1"/>
    </source>
</evidence>
<organism evidence="2">
    <name type="scientific">marine sediment metagenome</name>
    <dbReference type="NCBI Taxonomy" id="412755"/>
    <lineage>
        <taxon>unclassified sequences</taxon>
        <taxon>metagenomes</taxon>
        <taxon>ecological metagenomes</taxon>
    </lineage>
</organism>